<organism evidence="5">
    <name type="scientific">marine metagenome</name>
    <dbReference type="NCBI Taxonomy" id="408172"/>
    <lineage>
        <taxon>unclassified sequences</taxon>
        <taxon>metagenomes</taxon>
        <taxon>ecological metagenomes</taxon>
    </lineage>
</organism>
<dbReference type="PRINTS" id="PR00976">
    <property type="entry name" value="RIBOSOMALS21"/>
</dbReference>
<feature type="non-terminal residue" evidence="5">
    <location>
        <position position="1"/>
    </location>
</feature>
<keyword evidence="3" id="KW-0687">Ribonucleoprotein</keyword>
<dbReference type="GO" id="GO:1990904">
    <property type="term" value="C:ribonucleoprotein complex"/>
    <property type="evidence" value="ECO:0007669"/>
    <property type="project" value="UniProtKB-KW"/>
</dbReference>
<reference evidence="5" key="1">
    <citation type="submission" date="2018-05" db="EMBL/GenBank/DDBJ databases">
        <authorList>
            <person name="Lanie J.A."/>
            <person name="Ng W.-L."/>
            <person name="Kazmierczak K.M."/>
            <person name="Andrzejewski T.M."/>
            <person name="Davidsen T.M."/>
            <person name="Wayne K.J."/>
            <person name="Tettelin H."/>
            <person name="Glass J.I."/>
            <person name="Rusch D."/>
            <person name="Podicherti R."/>
            <person name="Tsui H.-C.T."/>
            <person name="Winkler M.E."/>
        </authorList>
    </citation>
    <scope>NUCLEOTIDE SEQUENCE</scope>
</reference>
<dbReference type="PROSITE" id="PS01181">
    <property type="entry name" value="RIBOSOMAL_S21"/>
    <property type="match status" value="1"/>
</dbReference>
<dbReference type="HAMAP" id="MF_00358">
    <property type="entry name" value="Ribosomal_bS21"/>
    <property type="match status" value="1"/>
</dbReference>
<proteinExistence type="inferred from homology"/>
<keyword evidence="2" id="KW-0689">Ribosomal protein</keyword>
<accession>A0A381RI46</accession>
<evidence type="ECO:0008006" key="6">
    <source>
        <dbReference type="Google" id="ProtNLM"/>
    </source>
</evidence>
<evidence type="ECO:0000256" key="3">
    <source>
        <dbReference type="ARBA" id="ARBA00023274"/>
    </source>
</evidence>
<dbReference type="InterPro" id="IPR001911">
    <property type="entry name" value="Ribosomal_bS21"/>
</dbReference>
<evidence type="ECO:0000256" key="1">
    <source>
        <dbReference type="ARBA" id="ARBA00006640"/>
    </source>
</evidence>
<evidence type="ECO:0000256" key="4">
    <source>
        <dbReference type="SAM" id="MobiDB-lite"/>
    </source>
</evidence>
<feature type="compositionally biased region" description="Basic and acidic residues" evidence="4">
    <location>
        <begin position="60"/>
        <end position="71"/>
    </location>
</feature>
<dbReference type="EMBL" id="UINC01001946">
    <property type="protein sequence ID" value="SUZ91081.1"/>
    <property type="molecule type" value="Genomic_DNA"/>
</dbReference>
<gene>
    <name evidence="5" type="ORF">METZ01_LOCUS43935</name>
</gene>
<protein>
    <recommendedName>
        <fullName evidence="6">30S ribosomal protein S21</fullName>
    </recommendedName>
</protein>
<evidence type="ECO:0000313" key="5">
    <source>
        <dbReference type="EMBL" id="SUZ91081.1"/>
    </source>
</evidence>
<dbReference type="Gene3D" id="1.20.5.1150">
    <property type="entry name" value="Ribosomal protein S8"/>
    <property type="match status" value="1"/>
</dbReference>
<dbReference type="GO" id="GO:0006412">
    <property type="term" value="P:translation"/>
    <property type="evidence" value="ECO:0007669"/>
    <property type="project" value="InterPro"/>
</dbReference>
<dbReference type="InterPro" id="IPR018278">
    <property type="entry name" value="Ribosomal_bS21_CS"/>
</dbReference>
<dbReference type="AlphaFoldDB" id="A0A381RI46"/>
<sequence>VVEVQVKEKESFERALRRFKKMWERAGVLREIRTRSFYEKPSDAKREAKKKTVRRVKRQARIDALRNDPRASRQRRRKRRR</sequence>
<feature type="compositionally biased region" description="Basic residues" evidence="4">
    <location>
        <begin position="72"/>
        <end position="81"/>
    </location>
</feature>
<dbReference type="GO" id="GO:0003735">
    <property type="term" value="F:structural constituent of ribosome"/>
    <property type="evidence" value="ECO:0007669"/>
    <property type="project" value="InterPro"/>
</dbReference>
<feature type="compositionally biased region" description="Basic residues" evidence="4">
    <location>
        <begin position="47"/>
        <end position="59"/>
    </location>
</feature>
<comment type="similarity">
    <text evidence="1">Belongs to the bacterial ribosomal protein bS21 family.</text>
</comment>
<feature type="region of interest" description="Disordered" evidence="4">
    <location>
        <begin position="40"/>
        <end position="81"/>
    </location>
</feature>
<evidence type="ECO:0000256" key="2">
    <source>
        <dbReference type="ARBA" id="ARBA00022980"/>
    </source>
</evidence>
<dbReference type="Pfam" id="PF01165">
    <property type="entry name" value="Ribosomal_S21"/>
    <property type="match status" value="1"/>
</dbReference>
<dbReference type="GO" id="GO:0005840">
    <property type="term" value="C:ribosome"/>
    <property type="evidence" value="ECO:0007669"/>
    <property type="project" value="UniProtKB-KW"/>
</dbReference>
<dbReference type="NCBIfam" id="TIGR00030">
    <property type="entry name" value="S21p"/>
    <property type="match status" value="1"/>
</dbReference>
<name>A0A381RI46_9ZZZZ</name>
<dbReference type="InterPro" id="IPR038380">
    <property type="entry name" value="Ribosomal_bS21_sf"/>
</dbReference>